<evidence type="ECO:0000256" key="1">
    <source>
        <dbReference type="ARBA" id="ARBA00006226"/>
    </source>
</evidence>
<name>A0A930L3C5_9MICC</name>
<dbReference type="InterPro" id="IPR007712">
    <property type="entry name" value="RelE/ParE_toxin"/>
</dbReference>
<organism evidence="3 4">
    <name type="scientific">Rothia mucilaginosa</name>
    <dbReference type="NCBI Taxonomy" id="43675"/>
    <lineage>
        <taxon>Bacteria</taxon>
        <taxon>Bacillati</taxon>
        <taxon>Actinomycetota</taxon>
        <taxon>Actinomycetes</taxon>
        <taxon>Micrococcales</taxon>
        <taxon>Micrococcaceae</taxon>
        <taxon>Rothia</taxon>
    </lineage>
</organism>
<evidence type="ECO:0000313" key="3">
    <source>
        <dbReference type="EMBL" id="MBF1657971.1"/>
    </source>
</evidence>
<gene>
    <name evidence="3" type="ORF">HXO61_08610</name>
</gene>
<dbReference type="Gene3D" id="3.30.2310.20">
    <property type="entry name" value="RelE-like"/>
    <property type="match status" value="1"/>
</dbReference>
<accession>A0A930L3C5</accession>
<dbReference type="InterPro" id="IPR035093">
    <property type="entry name" value="RelE/ParE_toxin_dom_sf"/>
</dbReference>
<proteinExistence type="inferred from homology"/>
<sequence>MLKKIRQGSPADYQQIREAIEELKTDPRPDGCRKMRPRKLGHYRIACGEYRVVYSIDDRAEIVCILKVAHRKDVYRH</sequence>
<evidence type="ECO:0000256" key="2">
    <source>
        <dbReference type="ARBA" id="ARBA00022649"/>
    </source>
</evidence>
<dbReference type="Pfam" id="PF05016">
    <property type="entry name" value="ParE_toxin"/>
    <property type="match status" value="1"/>
</dbReference>
<evidence type="ECO:0000313" key="4">
    <source>
        <dbReference type="Proteomes" id="UP000770330"/>
    </source>
</evidence>
<comment type="similarity">
    <text evidence="1">Belongs to the RelE toxin family.</text>
</comment>
<dbReference type="SUPFAM" id="SSF143011">
    <property type="entry name" value="RelE-like"/>
    <property type="match status" value="1"/>
</dbReference>
<comment type="caution">
    <text evidence="3">The sequence shown here is derived from an EMBL/GenBank/DDBJ whole genome shotgun (WGS) entry which is preliminary data.</text>
</comment>
<dbReference type="PANTHER" id="PTHR35601:SF1">
    <property type="entry name" value="TOXIN RELE"/>
    <property type="match status" value="1"/>
</dbReference>
<dbReference type="AlphaFoldDB" id="A0A930L3C5"/>
<dbReference type="Proteomes" id="UP000770330">
    <property type="component" value="Unassembled WGS sequence"/>
</dbReference>
<dbReference type="PANTHER" id="PTHR35601">
    <property type="entry name" value="TOXIN RELE"/>
    <property type="match status" value="1"/>
</dbReference>
<keyword evidence="2" id="KW-1277">Toxin-antitoxin system</keyword>
<protein>
    <submittedName>
        <fullName evidence="3">Type II toxin-antitoxin system RelE/ParE family toxin</fullName>
    </submittedName>
</protein>
<reference evidence="3" key="1">
    <citation type="submission" date="2020-04" db="EMBL/GenBank/DDBJ databases">
        <title>Deep metagenomics examines the oral microbiome during advanced dental caries in children, revealing novel taxa and co-occurrences with host molecules.</title>
        <authorList>
            <person name="Baker J.L."/>
            <person name="Morton J.T."/>
            <person name="Dinis M."/>
            <person name="Alvarez R."/>
            <person name="Tran N.C."/>
            <person name="Knight R."/>
            <person name="Edlund A."/>
        </authorList>
    </citation>
    <scope>NUCLEOTIDE SEQUENCE</scope>
    <source>
        <strain evidence="3">JCVI_39_bin.18</strain>
    </source>
</reference>
<dbReference type="EMBL" id="JABZXO010000028">
    <property type="protein sequence ID" value="MBF1657971.1"/>
    <property type="molecule type" value="Genomic_DNA"/>
</dbReference>